<evidence type="ECO:0000313" key="7">
    <source>
        <dbReference type="EMBL" id="RHZ62064.1"/>
    </source>
</evidence>
<feature type="compositionally biased region" description="Acidic residues" evidence="2">
    <location>
        <begin position="1328"/>
        <end position="1342"/>
    </location>
</feature>
<dbReference type="Pfam" id="PF01968">
    <property type="entry name" value="Hydantoinase_A"/>
    <property type="match status" value="1"/>
</dbReference>
<keyword evidence="8" id="KW-1185">Reference proteome</keyword>
<feature type="region of interest" description="Disordered" evidence="2">
    <location>
        <begin position="1309"/>
        <end position="1348"/>
    </location>
</feature>
<evidence type="ECO:0008006" key="9">
    <source>
        <dbReference type="Google" id="ProtNLM"/>
    </source>
</evidence>
<feature type="region of interest" description="Disordered" evidence="2">
    <location>
        <begin position="1267"/>
        <end position="1286"/>
    </location>
</feature>
<evidence type="ECO:0000256" key="1">
    <source>
        <dbReference type="ARBA" id="ARBA00010403"/>
    </source>
</evidence>
<feature type="domain" description="Acetophenone carboxylase-like C-terminal" evidence="6">
    <location>
        <begin position="670"/>
        <end position="733"/>
    </location>
</feature>
<evidence type="ECO:0000313" key="8">
    <source>
        <dbReference type="Proteomes" id="UP000266861"/>
    </source>
</evidence>
<evidence type="ECO:0000259" key="3">
    <source>
        <dbReference type="Pfam" id="PF01968"/>
    </source>
</evidence>
<evidence type="ECO:0000259" key="5">
    <source>
        <dbReference type="Pfam" id="PF05378"/>
    </source>
</evidence>
<feature type="domain" description="Hydantoinase/oxoprolinase N-terminal" evidence="5">
    <location>
        <begin position="11"/>
        <end position="231"/>
    </location>
</feature>
<evidence type="ECO:0000259" key="4">
    <source>
        <dbReference type="Pfam" id="PF02538"/>
    </source>
</evidence>
<dbReference type="EMBL" id="PQFF01000314">
    <property type="protein sequence ID" value="RHZ62064.1"/>
    <property type="molecule type" value="Genomic_DNA"/>
</dbReference>
<name>A0A397HL31_9GLOM</name>
<feature type="domain" description="Hydantoinase B/oxoprolinase" evidence="4">
    <location>
        <begin position="770"/>
        <end position="1319"/>
    </location>
</feature>
<dbReference type="InterPro" id="IPR049517">
    <property type="entry name" value="ACX-like_C"/>
</dbReference>
<reference evidence="7 8" key="1">
    <citation type="submission" date="2018-08" db="EMBL/GenBank/DDBJ databases">
        <title>Genome and evolution of the arbuscular mycorrhizal fungus Diversispora epigaea (formerly Glomus versiforme) and its bacterial endosymbionts.</title>
        <authorList>
            <person name="Sun X."/>
            <person name="Fei Z."/>
            <person name="Harrison M."/>
        </authorList>
    </citation>
    <scope>NUCLEOTIDE SEQUENCE [LARGE SCALE GENOMIC DNA]</scope>
    <source>
        <strain evidence="7 8">IT104</strain>
    </source>
</reference>
<gene>
    <name evidence="7" type="ORF">Glove_344g53</name>
</gene>
<feature type="compositionally biased region" description="Basic and acidic residues" evidence="2">
    <location>
        <begin position="1275"/>
        <end position="1284"/>
    </location>
</feature>
<evidence type="ECO:0000256" key="2">
    <source>
        <dbReference type="SAM" id="MobiDB-lite"/>
    </source>
</evidence>
<dbReference type="Proteomes" id="UP000266861">
    <property type="component" value="Unassembled WGS sequence"/>
</dbReference>
<dbReference type="InterPro" id="IPR008040">
    <property type="entry name" value="Hydant_A_N"/>
</dbReference>
<sequence>MLKTINQRCIKISIDRGGTFTDCIGIIPVPISSEHPTGRIETVIKLLSVDPQNYSDAPREGIRRLLEKFTGKPQPKDKPVDTSLIESIRMGTTVATNALLERKGEKCALLITKGFKDLLIIGNQARPKIFDLAIHKPDVLYQKVVEIDERVSLVEGPSNNDGSKKDGGSDDLLEGISGEYIKIIQRLNLEKVNEDLRSLYEEGFRSIAICLMHSYTYPDHERQIGNLASTIGFTHISLSSTIMPMIKIVPRGTSSTADAYLTPCIQKYINGFISGFDENLIRNVKLEFMQSDGGLVPVNKFSGFRAILSGPAAGVVGYVLTSYSEKERIPVIGFDMGGTSTDVSRFDGKYEYVFETTTAGVTIQAPQLDINTVAAGGGSRLFFRNGMFVVGPESASAHPGPTCYRKNGPLTVTDANLILGRLVPDYFPKIFGKNEDQPLDLKATQIEFEKLATSINNFDGGSKKSIEEIAYGFIKVANETMCRPIRTLTEAKGHSASNHILTCFGGAGGQHACAIAQNLCISRILIHRYSSILSAYGLALANAVHEVQEPCAKIYNEDSLPYLKERIQILSTTCNKELFSQGFKESQIKHEIYLNLRYQGTDFALMTLKPQGDDSWDFIPSFVNQYQQEFGFTFTDRDILVDDIRIRGIGEGFGITHGDIFEEVNQIRSKKEIPVESSQIDKITSIYFENGRQETPIYLLEKLKVGNKIFGPALIIDTNSTILIEPNCNALITTTHVIITVENNNNDNDNNNNNNNNIVRRQHNVTTESDPIQLAIFGHRFMSIAEQMGNTLQKTSISTNIKERLDFSCALFGADGGLVANAPHIPVHLGSLSFAVLYQLNYYNDTLEDGDVIMSNHPKAGGSHLPDITVITPVFNEGKIVFFVASRGHHADIGGSLPGSMPPNSKELYQEGAAVKSFKLVSKGKFDIDGLTNILLHQPAQYPGCSGTRCLRDNISDLKAQVAANHKGITLVKSLIKEYGLDVVQAYMIHIRKNAELSVREMLKDVYKRIGSNTLRAKDFMDDGSPIKLKITIDENEGSAIFDFAGTGPEVYGNTNAPTSVTHSAIIYCLRSLIFNDIPLNQGCLTPIDIRIPENSFLNPSDKAAVVGGNVLTSQRLVDTILKAFQACAASQGDCNNLTFGKDEIFVNGKKVKDGWGYYETIAGGSGAGPTWHGQSGVHTHMTNTRITDPEILERRLDHSVLLREFSLRRGSGGKGLYKGGDGVIRDLEFRESIQVSILSERRVYHPYGMKGGKPGSKGLNLWIRNEENEEEDSGGDKDDEGKKEKRRLVNIRSTNTFKVKVGDRVIICTPGGGGWGTPVGDSNKENDNDEENEDDNSNEDEAIIRFL</sequence>
<comment type="similarity">
    <text evidence="1">Belongs to the oxoprolinase family.</text>
</comment>
<organism evidence="7 8">
    <name type="scientific">Diversispora epigaea</name>
    <dbReference type="NCBI Taxonomy" id="1348612"/>
    <lineage>
        <taxon>Eukaryota</taxon>
        <taxon>Fungi</taxon>
        <taxon>Fungi incertae sedis</taxon>
        <taxon>Mucoromycota</taxon>
        <taxon>Glomeromycotina</taxon>
        <taxon>Glomeromycetes</taxon>
        <taxon>Diversisporales</taxon>
        <taxon>Diversisporaceae</taxon>
        <taxon>Diversispora</taxon>
    </lineage>
</organism>
<dbReference type="Pfam" id="PF05378">
    <property type="entry name" value="Hydant_A_N"/>
    <property type="match status" value="1"/>
</dbReference>
<dbReference type="Pfam" id="PF19278">
    <property type="entry name" value="Hydant_A_C"/>
    <property type="match status" value="1"/>
</dbReference>
<dbReference type="PANTHER" id="PTHR11365:SF2">
    <property type="entry name" value="5-OXOPROLINASE"/>
    <property type="match status" value="1"/>
</dbReference>
<dbReference type="OrthoDB" id="3643at2759"/>
<evidence type="ECO:0000259" key="6">
    <source>
        <dbReference type="Pfam" id="PF19278"/>
    </source>
</evidence>
<comment type="caution">
    <text evidence="7">The sequence shown here is derived from an EMBL/GenBank/DDBJ whole genome shotgun (WGS) entry which is preliminary data.</text>
</comment>
<dbReference type="Pfam" id="PF02538">
    <property type="entry name" value="Hydantoinase_B"/>
    <property type="match status" value="1"/>
</dbReference>
<feature type="domain" description="Hydantoinase A/oxoprolinase" evidence="3">
    <location>
        <begin position="251"/>
        <end position="546"/>
    </location>
</feature>
<dbReference type="GO" id="GO:0017168">
    <property type="term" value="F:5-oxoprolinase (ATP-hydrolyzing) activity"/>
    <property type="evidence" value="ECO:0007669"/>
    <property type="project" value="TreeGrafter"/>
</dbReference>
<dbReference type="STRING" id="1348612.A0A397HL31"/>
<dbReference type="InterPro" id="IPR002821">
    <property type="entry name" value="Hydantoinase_A"/>
</dbReference>
<dbReference type="PANTHER" id="PTHR11365">
    <property type="entry name" value="5-OXOPROLINASE RELATED"/>
    <property type="match status" value="1"/>
</dbReference>
<proteinExistence type="inferred from homology"/>
<protein>
    <recommendedName>
        <fullName evidence="9">5-oxoprolinase</fullName>
    </recommendedName>
</protein>
<accession>A0A397HL31</accession>
<dbReference type="GO" id="GO:0006749">
    <property type="term" value="P:glutathione metabolic process"/>
    <property type="evidence" value="ECO:0007669"/>
    <property type="project" value="TreeGrafter"/>
</dbReference>
<dbReference type="InterPro" id="IPR045079">
    <property type="entry name" value="Oxoprolinase-like"/>
</dbReference>
<dbReference type="InterPro" id="IPR003692">
    <property type="entry name" value="Hydantoinase_B"/>
</dbReference>
<dbReference type="GO" id="GO:0005829">
    <property type="term" value="C:cytosol"/>
    <property type="evidence" value="ECO:0007669"/>
    <property type="project" value="TreeGrafter"/>
</dbReference>